<evidence type="ECO:0000313" key="5">
    <source>
        <dbReference type="Proteomes" id="UP000471120"/>
    </source>
</evidence>
<gene>
    <name evidence="3" type="ORF">DW322_00980</name>
    <name evidence="4" type="ORF">DW322_21295</name>
    <name evidence="2" type="ORF">DW322_21375</name>
</gene>
<dbReference type="InterPro" id="IPR013207">
    <property type="entry name" value="LGFP"/>
</dbReference>
<name>A0A6P2C840_9NOCA</name>
<evidence type="ECO:0000313" key="4">
    <source>
        <dbReference type="EMBL" id="TXG92236.1"/>
    </source>
</evidence>
<evidence type="ECO:0000259" key="1">
    <source>
        <dbReference type="Pfam" id="PF13539"/>
    </source>
</evidence>
<dbReference type="Pfam" id="PF08310">
    <property type="entry name" value="LGFP"/>
    <property type="match status" value="2"/>
</dbReference>
<dbReference type="GO" id="GO:0008233">
    <property type="term" value="F:peptidase activity"/>
    <property type="evidence" value="ECO:0007669"/>
    <property type="project" value="InterPro"/>
</dbReference>
<proteinExistence type="predicted"/>
<evidence type="ECO:0000313" key="2">
    <source>
        <dbReference type="EMBL" id="TXG88316.1"/>
    </source>
</evidence>
<comment type="caution">
    <text evidence="2">The sequence shown here is derived from an EMBL/GenBank/DDBJ whole genome shotgun (WGS) entry which is preliminary data.</text>
</comment>
<accession>A0A6P2C840</accession>
<sequence>MSFRTIYDHTYSENGWRMVDRDGCVVANTVPFSNTAPIRAGIAATILNAWLIWYHRHVEPTGSPVWGWSATNDVKNSNHLSGTAVDINAPKYPWGLRTMPAARIAKVREGLRLFEGTIYWGADWGRADEMHYQIGYREGDARLANFADRLNRGHLGIYGQPAAPPPPPTNEINREAAAAAAWIGERLFDGERPCKDGVGRYADFTGGSIYWHPAVNVGPDKIARAIAVPKNIYETWAGESWEQGTLGYPVRRHAVIEGVGDIQGFQGGTIYRRYGQPGFFVHGAIEKRWHELGRETGAFGWLTSNERDAGGGTREQTFQHGILRWHPSGVDAQLTQEN</sequence>
<dbReference type="EMBL" id="QRCM01000001">
    <property type="protein sequence ID" value="TXG89077.1"/>
    <property type="molecule type" value="Genomic_DNA"/>
</dbReference>
<feature type="domain" description="Peptidase M15C" evidence="1">
    <location>
        <begin position="75"/>
        <end position="134"/>
    </location>
</feature>
<reference evidence="2 5" key="1">
    <citation type="submission" date="2018-07" db="EMBL/GenBank/DDBJ databases">
        <title>Genome sequence of Rhodococcus rhodnii ATCC 35071 from Rhodnius prolixus.</title>
        <authorList>
            <person name="Patel V."/>
            <person name="Vogel K.J."/>
        </authorList>
    </citation>
    <scope>NUCLEOTIDE SEQUENCE [LARGE SCALE GENOMIC DNA]</scope>
    <source>
        <strain evidence="2 5">ATCC 35071</strain>
    </source>
</reference>
<dbReference type="Proteomes" id="UP000471120">
    <property type="component" value="Unassembled WGS sequence"/>
</dbReference>
<protein>
    <recommendedName>
        <fullName evidence="1">Peptidase M15C domain-containing protein</fullName>
    </recommendedName>
</protein>
<dbReference type="InterPro" id="IPR039561">
    <property type="entry name" value="Peptidase_M15C"/>
</dbReference>
<evidence type="ECO:0000313" key="3">
    <source>
        <dbReference type="EMBL" id="TXG89077.1"/>
    </source>
</evidence>
<dbReference type="EMBL" id="QRCM01000002">
    <property type="protein sequence ID" value="TXG88316.1"/>
    <property type="molecule type" value="Genomic_DNA"/>
</dbReference>
<dbReference type="Pfam" id="PF13539">
    <property type="entry name" value="Peptidase_M15_4"/>
    <property type="match status" value="1"/>
</dbReference>
<organism evidence="2 5">
    <name type="scientific">Rhodococcus rhodnii</name>
    <dbReference type="NCBI Taxonomy" id="38312"/>
    <lineage>
        <taxon>Bacteria</taxon>
        <taxon>Bacillati</taxon>
        <taxon>Actinomycetota</taxon>
        <taxon>Actinomycetes</taxon>
        <taxon>Mycobacteriales</taxon>
        <taxon>Nocardiaceae</taxon>
        <taxon>Rhodococcus</taxon>
    </lineage>
</organism>
<dbReference type="EMBL" id="QRCM01000001">
    <property type="protein sequence ID" value="TXG92236.1"/>
    <property type="molecule type" value="Genomic_DNA"/>
</dbReference>
<dbReference type="SUPFAM" id="SSF55166">
    <property type="entry name" value="Hedgehog/DD-peptidase"/>
    <property type="match status" value="1"/>
</dbReference>
<dbReference type="AlphaFoldDB" id="A0A6P2C840"/>
<dbReference type="InterPro" id="IPR009045">
    <property type="entry name" value="Zn_M74/Hedgehog-like"/>
</dbReference>